<accession>A0AAE0AM34</accession>
<proteinExistence type="predicted"/>
<dbReference type="InterPro" id="IPR007658">
    <property type="entry name" value="DUF594"/>
</dbReference>
<reference evidence="1" key="1">
    <citation type="journal article" date="2023" name="Plant J.">
        <title>Genome sequences and population genomics provide insights into the demographic history, inbreeding, and mutation load of two 'living fossil' tree species of Dipteronia.</title>
        <authorList>
            <person name="Feng Y."/>
            <person name="Comes H.P."/>
            <person name="Chen J."/>
            <person name="Zhu S."/>
            <person name="Lu R."/>
            <person name="Zhang X."/>
            <person name="Li P."/>
            <person name="Qiu J."/>
            <person name="Olsen K.M."/>
            <person name="Qiu Y."/>
        </authorList>
    </citation>
    <scope>NUCLEOTIDE SEQUENCE</scope>
    <source>
        <strain evidence="1">NBL</strain>
    </source>
</reference>
<dbReference type="Proteomes" id="UP001281410">
    <property type="component" value="Unassembled WGS sequence"/>
</dbReference>
<dbReference type="EMBL" id="JANJYJ010000004">
    <property type="protein sequence ID" value="KAK3220558.1"/>
    <property type="molecule type" value="Genomic_DNA"/>
</dbReference>
<name>A0AAE0AM34_9ROSI</name>
<keyword evidence="2" id="KW-1185">Reference proteome</keyword>
<evidence type="ECO:0000313" key="2">
    <source>
        <dbReference type="Proteomes" id="UP001281410"/>
    </source>
</evidence>
<evidence type="ECO:0000313" key="1">
    <source>
        <dbReference type="EMBL" id="KAK3220558.1"/>
    </source>
</evidence>
<sequence>MGYDWLRLVGMLAYAASRCKANEHAQQLRRGGGFLTHVWLLLAHFGLTDHVRIISAQPRPIARLFAK</sequence>
<protein>
    <submittedName>
        <fullName evidence="1">Uncharacterized protein</fullName>
    </submittedName>
</protein>
<organism evidence="1 2">
    <name type="scientific">Dipteronia sinensis</name>
    <dbReference type="NCBI Taxonomy" id="43782"/>
    <lineage>
        <taxon>Eukaryota</taxon>
        <taxon>Viridiplantae</taxon>
        <taxon>Streptophyta</taxon>
        <taxon>Embryophyta</taxon>
        <taxon>Tracheophyta</taxon>
        <taxon>Spermatophyta</taxon>
        <taxon>Magnoliopsida</taxon>
        <taxon>eudicotyledons</taxon>
        <taxon>Gunneridae</taxon>
        <taxon>Pentapetalae</taxon>
        <taxon>rosids</taxon>
        <taxon>malvids</taxon>
        <taxon>Sapindales</taxon>
        <taxon>Sapindaceae</taxon>
        <taxon>Hippocastanoideae</taxon>
        <taxon>Acereae</taxon>
        <taxon>Dipteronia</taxon>
    </lineage>
</organism>
<dbReference type="AlphaFoldDB" id="A0AAE0AM34"/>
<comment type="caution">
    <text evidence="1">The sequence shown here is derived from an EMBL/GenBank/DDBJ whole genome shotgun (WGS) entry which is preliminary data.</text>
</comment>
<dbReference type="Pfam" id="PF04578">
    <property type="entry name" value="DUF594"/>
    <property type="match status" value="1"/>
</dbReference>
<gene>
    <name evidence="1" type="ORF">Dsin_014528</name>
</gene>
<dbReference type="PANTHER" id="PTHR31325">
    <property type="entry name" value="OS01G0798800 PROTEIN-RELATED"/>
    <property type="match status" value="1"/>
</dbReference>